<reference evidence="1" key="1">
    <citation type="journal article" date="2021" name="Nat. Commun.">
        <title>Genetic determinants of endophytism in the Arabidopsis root mycobiome.</title>
        <authorList>
            <person name="Mesny F."/>
            <person name="Miyauchi S."/>
            <person name="Thiergart T."/>
            <person name="Pickel B."/>
            <person name="Atanasova L."/>
            <person name="Karlsson M."/>
            <person name="Huettel B."/>
            <person name="Barry K.W."/>
            <person name="Haridas S."/>
            <person name="Chen C."/>
            <person name="Bauer D."/>
            <person name="Andreopoulos W."/>
            <person name="Pangilinan J."/>
            <person name="LaButti K."/>
            <person name="Riley R."/>
            <person name="Lipzen A."/>
            <person name="Clum A."/>
            <person name="Drula E."/>
            <person name="Henrissat B."/>
            <person name="Kohler A."/>
            <person name="Grigoriev I.V."/>
            <person name="Martin F.M."/>
            <person name="Hacquard S."/>
        </authorList>
    </citation>
    <scope>NUCLEOTIDE SEQUENCE</scope>
    <source>
        <strain evidence="1">MPI-CAGE-AT-0147</strain>
    </source>
</reference>
<protein>
    <submittedName>
        <fullName evidence="1">Uncharacterized protein</fullName>
    </submittedName>
</protein>
<dbReference type="EMBL" id="JAGMUV010000026">
    <property type="protein sequence ID" value="KAH7119244.1"/>
    <property type="molecule type" value="Genomic_DNA"/>
</dbReference>
<comment type="caution">
    <text evidence="1">The sequence shown here is derived from an EMBL/GenBank/DDBJ whole genome shotgun (WGS) entry which is preliminary data.</text>
</comment>
<gene>
    <name evidence="1" type="ORF">EDB81DRAFT_628176</name>
</gene>
<evidence type="ECO:0000313" key="1">
    <source>
        <dbReference type="EMBL" id="KAH7119244.1"/>
    </source>
</evidence>
<sequence>MGLWPKEPILKESGKRAIVQEQMLINSRAPRNSSSMSGWERMEIQVLIVKAWNPLKNPKIYLYVTAYFIRGKNP</sequence>
<name>A0A9P9DHG2_9HYPO</name>
<keyword evidence="2" id="KW-1185">Reference proteome</keyword>
<dbReference type="OrthoDB" id="2013972at2759"/>
<accession>A0A9P9DHG2</accession>
<dbReference type="Proteomes" id="UP000738349">
    <property type="component" value="Unassembled WGS sequence"/>
</dbReference>
<dbReference type="AlphaFoldDB" id="A0A9P9DHG2"/>
<organism evidence="1 2">
    <name type="scientific">Dactylonectria macrodidyma</name>
    <dbReference type="NCBI Taxonomy" id="307937"/>
    <lineage>
        <taxon>Eukaryota</taxon>
        <taxon>Fungi</taxon>
        <taxon>Dikarya</taxon>
        <taxon>Ascomycota</taxon>
        <taxon>Pezizomycotina</taxon>
        <taxon>Sordariomycetes</taxon>
        <taxon>Hypocreomycetidae</taxon>
        <taxon>Hypocreales</taxon>
        <taxon>Nectriaceae</taxon>
        <taxon>Dactylonectria</taxon>
    </lineage>
</organism>
<evidence type="ECO:0000313" key="2">
    <source>
        <dbReference type="Proteomes" id="UP000738349"/>
    </source>
</evidence>
<feature type="non-terminal residue" evidence="1">
    <location>
        <position position="74"/>
    </location>
</feature>
<proteinExistence type="predicted"/>